<protein>
    <recommendedName>
        <fullName evidence="6">Ciliary microtubule inner protein 2C</fullName>
    </recommendedName>
</protein>
<dbReference type="Proteomes" id="UP000198287">
    <property type="component" value="Unassembled WGS sequence"/>
</dbReference>
<feature type="domain" description="Ciliary microtubule inner protein 2A-C-like" evidence="7">
    <location>
        <begin position="45"/>
        <end position="105"/>
    </location>
</feature>
<dbReference type="GO" id="GO:0005930">
    <property type="term" value="C:axoneme"/>
    <property type="evidence" value="ECO:0007669"/>
    <property type="project" value="UniProtKB-SubCell"/>
</dbReference>
<organism evidence="8 9">
    <name type="scientific">Folsomia candida</name>
    <name type="common">Springtail</name>
    <dbReference type="NCBI Taxonomy" id="158441"/>
    <lineage>
        <taxon>Eukaryota</taxon>
        <taxon>Metazoa</taxon>
        <taxon>Ecdysozoa</taxon>
        <taxon>Arthropoda</taxon>
        <taxon>Hexapoda</taxon>
        <taxon>Collembola</taxon>
        <taxon>Entomobryomorpha</taxon>
        <taxon>Isotomoidea</taxon>
        <taxon>Isotomidae</taxon>
        <taxon>Proisotominae</taxon>
        <taxon>Folsomia</taxon>
    </lineage>
</organism>
<accession>A0A226F033</accession>
<proteinExistence type="inferred from homology"/>
<evidence type="ECO:0000259" key="7">
    <source>
        <dbReference type="Pfam" id="PF10629"/>
    </source>
</evidence>
<keyword evidence="9" id="KW-1185">Reference proteome</keyword>
<evidence type="ECO:0000256" key="6">
    <source>
        <dbReference type="ARBA" id="ARBA00041160"/>
    </source>
</evidence>
<name>A0A226F033_FOLCA</name>
<dbReference type="OrthoDB" id="8181742at2759"/>
<dbReference type="GO" id="GO:0015630">
    <property type="term" value="C:microtubule cytoskeleton"/>
    <property type="evidence" value="ECO:0007669"/>
    <property type="project" value="UniProtKB-ARBA"/>
</dbReference>
<dbReference type="InterPro" id="IPR018902">
    <property type="entry name" value="CMI2A-C-like_dom"/>
</dbReference>
<dbReference type="PANTHER" id="PTHR34924:SF1">
    <property type="entry name" value="PROTEIN FAM166C"/>
    <property type="match status" value="1"/>
</dbReference>
<evidence type="ECO:0000313" key="8">
    <source>
        <dbReference type="EMBL" id="OXA62774.1"/>
    </source>
</evidence>
<dbReference type="OMA" id="PTINFTY"/>
<reference evidence="8 9" key="1">
    <citation type="submission" date="2015-12" db="EMBL/GenBank/DDBJ databases">
        <title>The genome of Folsomia candida.</title>
        <authorList>
            <person name="Faddeeva A."/>
            <person name="Derks M.F."/>
            <person name="Anvar Y."/>
            <person name="Smit S."/>
            <person name="Van Straalen N."/>
            <person name="Roelofs D."/>
        </authorList>
    </citation>
    <scope>NUCLEOTIDE SEQUENCE [LARGE SCALE GENOMIC DNA]</scope>
    <source>
        <strain evidence="8 9">VU population</strain>
        <tissue evidence="8">Whole body</tissue>
    </source>
</reference>
<evidence type="ECO:0000256" key="2">
    <source>
        <dbReference type="ARBA" id="ARBA00022490"/>
    </source>
</evidence>
<evidence type="ECO:0000256" key="5">
    <source>
        <dbReference type="ARBA" id="ARBA00035661"/>
    </source>
</evidence>
<keyword evidence="3" id="KW-0206">Cytoskeleton</keyword>
<comment type="subcellular location">
    <subcellularLocation>
        <location evidence="1">Cytoplasm</location>
        <location evidence="1">Cytoskeleton</location>
        <location evidence="1">Cilium axoneme</location>
    </subcellularLocation>
</comment>
<keyword evidence="4" id="KW-0966">Cell projection</keyword>
<evidence type="ECO:0000256" key="3">
    <source>
        <dbReference type="ARBA" id="ARBA00023212"/>
    </source>
</evidence>
<dbReference type="Pfam" id="PF10629">
    <property type="entry name" value="CMI2B-like"/>
    <property type="match status" value="1"/>
</dbReference>
<sequence length="245" mass="27566">MDPCNNLSGVVRPGHGTLLTVRSGRDVLPYRVGPALSTYMVDYIPPVLMPSYNGGLPGVAICFANTGSSATKKNLQTERSDILGNRVRRKFLYGRLPCDYTPFPDVASAKKVMKWKKLSEAANVLPTNVDRTMRQELRNFHERCVDFRDYYLDKTSSLSSDPFFDVGRPYPIRCPVDERVFKMRRSEDVCDRPGFLGPPLRCGAMPCLKHNGMLSPFVVPKLPRSPFQCDAVKPKDPNEHEVLLV</sequence>
<evidence type="ECO:0000256" key="1">
    <source>
        <dbReference type="ARBA" id="ARBA00004430"/>
    </source>
</evidence>
<dbReference type="EMBL" id="LNIX01000001">
    <property type="protein sequence ID" value="OXA62774.1"/>
    <property type="molecule type" value="Genomic_DNA"/>
</dbReference>
<dbReference type="AlphaFoldDB" id="A0A226F033"/>
<comment type="similarity">
    <text evidence="5">Belongs to the CIMIP2 family.</text>
</comment>
<gene>
    <name evidence="8" type="ORF">Fcan01_03493</name>
</gene>
<evidence type="ECO:0000313" key="9">
    <source>
        <dbReference type="Proteomes" id="UP000198287"/>
    </source>
</evidence>
<dbReference type="InterPro" id="IPR052329">
    <property type="entry name" value="CIMIP2C"/>
</dbReference>
<evidence type="ECO:0000256" key="4">
    <source>
        <dbReference type="ARBA" id="ARBA00023273"/>
    </source>
</evidence>
<dbReference type="PANTHER" id="PTHR34924">
    <property type="entry name" value="UPF0573 PROTEIN C2ORF70"/>
    <property type="match status" value="1"/>
</dbReference>
<comment type="caution">
    <text evidence="8">The sequence shown here is derived from an EMBL/GenBank/DDBJ whole genome shotgun (WGS) entry which is preliminary data.</text>
</comment>
<keyword evidence="2" id="KW-0963">Cytoplasm</keyword>